<protein>
    <submittedName>
        <fullName evidence="3">Aminoglycoside phosphotransferase family protein</fullName>
    </submittedName>
</protein>
<name>A0ABS9L181_9MICC</name>
<dbReference type="InterPro" id="IPR051678">
    <property type="entry name" value="AGP_Transferase"/>
</dbReference>
<dbReference type="Gene3D" id="3.90.1200.10">
    <property type="match status" value="1"/>
</dbReference>
<evidence type="ECO:0000256" key="1">
    <source>
        <dbReference type="SAM" id="MobiDB-lite"/>
    </source>
</evidence>
<dbReference type="Pfam" id="PF01636">
    <property type="entry name" value="APH"/>
    <property type="match status" value="1"/>
</dbReference>
<dbReference type="PANTHER" id="PTHR21310">
    <property type="entry name" value="AMINOGLYCOSIDE PHOSPHOTRANSFERASE-RELATED-RELATED"/>
    <property type="match status" value="1"/>
</dbReference>
<evidence type="ECO:0000259" key="2">
    <source>
        <dbReference type="Pfam" id="PF01636"/>
    </source>
</evidence>
<dbReference type="CDD" id="cd05155">
    <property type="entry name" value="APH_ChoK_like_1"/>
    <property type="match status" value="1"/>
</dbReference>
<dbReference type="PANTHER" id="PTHR21310:SF42">
    <property type="entry name" value="BIFUNCTIONAL AAC_APH"/>
    <property type="match status" value="1"/>
</dbReference>
<dbReference type="InterPro" id="IPR011009">
    <property type="entry name" value="Kinase-like_dom_sf"/>
</dbReference>
<dbReference type="RefSeq" id="WP_237817559.1">
    <property type="nucleotide sequence ID" value="NZ_JAKLTQ010000001.1"/>
</dbReference>
<feature type="region of interest" description="Disordered" evidence="1">
    <location>
        <begin position="302"/>
        <end position="324"/>
    </location>
</feature>
<comment type="caution">
    <text evidence="3">The sequence shown here is derived from an EMBL/GenBank/DDBJ whole genome shotgun (WGS) entry which is preliminary data.</text>
</comment>
<dbReference type="SUPFAM" id="SSF56112">
    <property type="entry name" value="Protein kinase-like (PK-like)"/>
    <property type="match status" value="1"/>
</dbReference>
<proteinExistence type="predicted"/>
<keyword evidence="4" id="KW-1185">Reference proteome</keyword>
<dbReference type="Proteomes" id="UP001165368">
    <property type="component" value="Unassembled WGS sequence"/>
</dbReference>
<feature type="domain" description="Aminoglycoside phosphotransferase" evidence="2">
    <location>
        <begin position="32"/>
        <end position="268"/>
    </location>
</feature>
<gene>
    <name evidence="3" type="ORF">LVY72_00855</name>
</gene>
<evidence type="ECO:0000313" key="4">
    <source>
        <dbReference type="Proteomes" id="UP001165368"/>
    </source>
</evidence>
<reference evidence="3" key="1">
    <citation type="submission" date="2022-01" db="EMBL/GenBank/DDBJ databases">
        <authorList>
            <person name="Jo J.-H."/>
            <person name="Im W.-T."/>
        </authorList>
    </citation>
    <scope>NUCLEOTIDE SEQUENCE</scope>
    <source>
        <strain evidence="3">I2-34</strain>
    </source>
</reference>
<sequence>MANLPAAEADLTEGQVRELLAGQFPDLAALPLRLVANGWDNAVFRLGDWLAVRLPRRAAAAQLVLHEQVWLPRLAAGLSGLDVAVPVPLRCGTPSPSYPWPWSVVRWFEGTTADVQVAAQRRHWAGRLAAVVDALQRPAPPDAPANPVRGVPLADRDQAVRQRLEAPAAAQLPRAAQALELWEELCAVRAWDGPALWLHGDLHPANLITDGGRLAAVVDFGDLTAGDPATDLAAAWLVFDAAGRRVFRQALAFRRDLDAATWRRARGWALNIATALLANSDDSPGLRRIGAFALDQVLGPGVGHEGPAEENGQGSPCAKRAGWP</sequence>
<dbReference type="EMBL" id="JAKLTQ010000001">
    <property type="protein sequence ID" value="MCG2620457.1"/>
    <property type="molecule type" value="Genomic_DNA"/>
</dbReference>
<organism evidence="3 4">
    <name type="scientific">Arthrobacter hankyongi</name>
    <dbReference type="NCBI Taxonomy" id="2904801"/>
    <lineage>
        <taxon>Bacteria</taxon>
        <taxon>Bacillati</taxon>
        <taxon>Actinomycetota</taxon>
        <taxon>Actinomycetes</taxon>
        <taxon>Micrococcales</taxon>
        <taxon>Micrococcaceae</taxon>
        <taxon>Arthrobacter</taxon>
    </lineage>
</organism>
<accession>A0ABS9L181</accession>
<evidence type="ECO:0000313" key="3">
    <source>
        <dbReference type="EMBL" id="MCG2620457.1"/>
    </source>
</evidence>
<dbReference type="InterPro" id="IPR002575">
    <property type="entry name" value="Aminoglycoside_PTrfase"/>
</dbReference>
<dbReference type="Gene3D" id="3.30.200.20">
    <property type="entry name" value="Phosphorylase Kinase, domain 1"/>
    <property type="match status" value="1"/>
</dbReference>